<sequence length="105" mass="11587">MAKVSWKDVCRPRDEGGQEICALEPLNRALMSALMGGYSVIILPFGFLRLLNFAIRSLRCGQLMLPPDLGVGARSFDFKINCLVAYTVALGRGRNSWCGKIRGTH</sequence>
<reference evidence="2" key="1">
    <citation type="submission" date="2020-06" db="EMBL/GenBank/DDBJ databases">
        <authorList>
            <person name="Li T."/>
            <person name="Hu X."/>
            <person name="Zhang T."/>
            <person name="Song X."/>
            <person name="Zhang H."/>
            <person name="Dai N."/>
            <person name="Sheng W."/>
            <person name="Hou X."/>
            <person name="Wei L."/>
        </authorList>
    </citation>
    <scope>NUCLEOTIDE SEQUENCE</scope>
    <source>
        <strain evidence="2">G01</strain>
        <tissue evidence="2">Leaf</tissue>
    </source>
</reference>
<accession>A0AAW2IJW3</accession>
<comment type="caution">
    <text evidence="2">The sequence shown here is derived from an EMBL/GenBank/DDBJ whole genome shotgun (WGS) entry which is preliminary data.</text>
</comment>
<reference evidence="2" key="2">
    <citation type="journal article" date="2024" name="Plant">
        <title>Genomic evolution and insights into agronomic trait innovations of Sesamum species.</title>
        <authorList>
            <person name="Miao H."/>
            <person name="Wang L."/>
            <person name="Qu L."/>
            <person name="Liu H."/>
            <person name="Sun Y."/>
            <person name="Le M."/>
            <person name="Wang Q."/>
            <person name="Wei S."/>
            <person name="Zheng Y."/>
            <person name="Lin W."/>
            <person name="Duan Y."/>
            <person name="Cao H."/>
            <person name="Xiong S."/>
            <person name="Wang X."/>
            <person name="Wei L."/>
            <person name="Li C."/>
            <person name="Ma Q."/>
            <person name="Ju M."/>
            <person name="Zhao R."/>
            <person name="Li G."/>
            <person name="Mu C."/>
            <person name="Tian Q."/>
            <person name="Mei H."/>
            <person name="Zhang T."/>
            <person name="Gao T."/>
            <person name="Zhang H."/>
        </authorList>
    </citation>
    <scope>NUCLEOTIDE SEQUENCE</scope>
    <source>
        <strain evidence="2">G01</strain>
    </source>
</reference>
<evidence type="ECO:0000256" key="1">
    <source>
        <dbReference type="SAM" id="Phobius"/>
    </source>
</evidence>
<keyword evidence="1" id="KW-1133">Transmembrane helix</keyword>
<proteinExistence type="predicted"/>
<gene>
    <name evidence="2" type="ORF">Sangu_2958900</name>
</gene>
<protein>
    <submittedName>
        <fullName evidence="2">Uncharacterized protein</fullName>
    </submittedName>
</protein>
<dbReference type="AlphaFoldDB" id="A0AAW2IJW3"/>
<dbReference type="EMBL" id="JACGWK010001831">
    <property type="protein sequence ID" value="KAL0282276.1"/>
    <property type="molecule type" value="Genomic_DNA"/>
</dbReference>
<name>A0AAW2IJW3_9LAMI</name>
<feature type="transmembrane region" description="Helical" evidence="1">
    <location>
        <begin position="33"/>
        <end position="55"/>
    </location>
</feature>
<keyword evidence="1" id="KW-0812">Transmembrane</keyword>
<organism evidence="2">
    <name type="scientific">Sesamum angustifolium</name>
    <dbReference type="NCBI Taxonomy" id="2727405"/>
    <lineage>
        <taxon>Eukaryota</taxon>
        <taxon>Viridiplantae</taxon>
        <taxon>Streptophyta</taxon>
        <taxon>Embryophyta</taxon>
        <taxon>Tracheophyta</taxon>
        <taxon>Spermatophyta</taxon>
        <taxon>Magnoliopsida</taxon>
        <taxon>eudicotyledons</taxon>
        <taxon>Gunneridae</taxon>
        <taxon>Pentapetalae</taxon>
        <taxon>asterids</taxon>
        <taxon>lamiids</taxon>
        <taxon>Lamiales</taxon>
        <taxon>Pedaliaceae</taxon>
        <taxon>Sesamum</taxon>
    </lineage>
</organism>
<keyword evidence="1" id="KW-0472">Membrane</keyword>
<evidence type="ECO:0000313" key="2">
    <source>
        <dbReference type="EMBL" id="KAL0282276.1"/>
    </source>
</evidence>